<sequence>MRGGSAEPEPSDWLVLGRPLCLPRRRLGCTAARPYTNNRRCARRHVPATSLDIVRRSNELICCIPSQNLTPPHWAVLVNCLWFTALFLCLLIAVLTMLLKEWLSTYSDRVARIPLERVKQRQMRFDGLMRWNIPAIVNLLPLAIHVAVFLLLIDLVIFGWSVSVTLAALMAVLLVIGFTFYMASVVLPLVRPECPYKSPLVYLVDYSQRLARYIFHQQRSRWFSNRISPTARLESQRNTEAEDFKVETLAELEVDILSSEILSLQAKAVTWMTLLANPAVQGLALFFLSRWYLPRTLQAMYDRDKSTAHHRDRELSTIHPFLRTVIACL</sequence>
<proteinExistence type="predicted"/>
<dbReference type="InterPro" id="IPR045338">
    <property type="entry name" value="DUF6535"/>
</dbReference>
<evidence type="ECO:0000313" key="4">
    <source>
        <dbReference type="Proteomes" id="UP000076842"/>
    </source>
</evidence>
<evidence type="ECO:0000313" key="3">
    <source>
        <dbReference type="EMBL" id="KZT59310.1"/>
    </source>
</evidence>
<organism evidence="3 4">
    <name type="scientific">Calocera cornea HHB12733</name>
    <dbReference type="NCBI Taxonomy" id="1353952"/>
    <lineage>
        <taxon>Eukaryota</taxon>
        <taxon>Fungi</taxon>
        <taxon>Dikarya</taxon>
        <taxon>Basidiomycota</taxon>
        <taxon>Agaricomycotina</taxon>
        <taxon>Dacrymycetes</taxon>
        <taxon>Dacrymycetales</taxon>
        <taxon>Dacrymycetaceae</taxon>
        <taxon>Calocera</taxon>
    </lineage>
</organism>
<dbReference type="OrthoDB" id="3235960at2759"/>
<feature type="transmembrane region" description="Helical" evidence="1">
    <location>
        <begin position="166"/>
        <end position="190"/>
    </location>
</feature>
<name>A0A165HHK9_9BASI</name>
<keyword evidence="1" id="KW-0472">Membrane</keyword>
<dbReference type="AlphaFoldDB" id="A0A165HHK9"/>
<dbReference type="STRING" id="1353952.A0A165HHK9"/>
<keyword evidence="1" id="KW-0812">Transmembrane</keyword>
<keyword evidence="1" id="KW-1133">Transmembrane helix</keyword>
<dbReference type="Pfam" id="PF20153">
    <property type="entry name" value="DUF6535"/>
    <property type="match status" value="1"/>
</dbReference>
<dbReference type="InParanoid" id="A0A165HHK9"/>
<feature type="non-terminal residue" evidence="3">
    <location>
        <position position="329"/>
    </location>
</feature>
<reference evidence="3 4" key="1">
    <citation type="journal article" date="2016" name="Mol. Biol. Evol.">
        <title>Comparative Genomics of Early-Diverging Mushroom-Forming Fungi Provides Insights into the Origins of Lignocellulose Decay Capabilities.</title>
        <authorList>
            <person name="Nagy L.G."/>
            <person name="Riley R."/>
            <person name="Tritt A."/>
            <person name="Adam C."/>
            <person name="Daum C."/>
            <person name="Floudas D."/>
            <person name="Sun H."/>
            <person name="Yadav J.S."/>
            <person name="Pangilinan J."/>
            <person name="Larsson K.H."/>
            <person name="Matsuura K."/>
            <person name="Barry K."/>
            <person name="Labutti K."/>
            <person name="Kuo R."/>
            <person name="Ohm R.A."/>
            <person name="Bhattacharya S.S."/>
            <person name="Shirouzu T."/>
            <person name="Yoshinaga Y."/>
            <person name="Martin F.M."/>
            <person name="Grigoriev I.V."/>
            <person name="Hibbett D.S."/>
        </authorList>
    </citation>
    <scope>NUCLEOTIDE SEQUENCE [LARGE SCALE GENOMIC DNA]</scope>
    <source>
        <strain evidence="3 4">HHB12733</strain>
    </source>
</reference>
<evidence type="ECO:0000256" key="1">
    <source>
        <dbReference type="SAM" id="Phobius"/>
    </source>
</evidence>
<evidence type="ECO:0000259" key="2">
    <source>
        <dbReference type="Pfam" id="PF20153"/>
    </source>
</evidence>
<feature type="transmembrane region" description="Helical" evidence="1">
    <location>
        <begin position="131"/>
        <end position="160"/>
    </location>
</feature>
<gene>
    <name evidence="3" type="ORF">CALCODRAFT_200755</name>
</gene>
<feature type="transmembrane region" description="Helical" evidence="1">
    <location>
        <begin position="268"/>
        <end position="293"/>
    </location>
</feature>
<dbReference type="EMBL" id="KV423942">
    <property type="protein sequence ID" value="KZT59310.1"/>
    <property type="molecule type" value="Genomic_DNA"/>
</dbReference>
<dbReference type="Proteomes" id="UP000076842">
    <property type="component" value="Unassembled WGS sequence"/>
</dbReference>
<feature type="transmembrane region" description="Helical" evidence="1">
    <location>
        <begin position="74"/>
        <end position="99"/>
    </location>
</feature>
<keyword evidence="4" id="KW-1185">Reference proteome</keyword>
<feature type="domain" description="DUF6535" evidence="2">
    <location>
        <begin position="64"/>
        <end position="161"/>
    </location>
</feature>
<accession>A0A165HHK9</accession>
<protein>
    <recommendedName>
        <fullName evidence="2">DUF6535 domain-containing protein</fullName>
    </recommendedName>
</protein>